<evidence type="ECO:0000313" key="3">
    <source>
        <dbReference type="Proteomes" id="UP000051576"/>
    </source>
</evidence>
<dbReference type="RefSeq" id="WP_010581493.1">
    <property type="nucleotide sequence ID" value="NZ_AHYZ01000197.1"/>
</dbReference>
<accession>A0A0R2CGE2</accession>
<feature type="transmembrane region" description="Helical" evidence="1">
    <location>
        <begin position="160"/>
        <end position="180"/>
    </location>
</feature>
<protein>
    <submittedName>
        <fullName evidence="2">Uncharacterized protein</fullName>
    </submittedName>
</protein>
<feature type="transmembrane region" description="Helical" evidence="1">
    <location>
        <begin position="98"/>
        <end position="115"/>
    </location>
</feature>
<feature type="transmembrane region" description="Helical" evidence="1">
    <location>
        <begin position="192"/>
        <end position="212"/>
    </location>
</feature>
<reference evidence="2 3" key="1">
    <citation type="journal article" date="2015" name="Genome Announc.">
        <title>Expanding the biotechnology potential of lactobacilli through comparative genomics of 213 strains and associated genera.</title>
        <authorList>
            <person name="Sun Z."/>
            <person name="Harris H.M."/>
            <person name="McCann A."/>
            <person name="Guo C."/>
            <person name="Argimon S."/>
            <person name="Zhang W."/>
            <person name="Yang X."/>
            <person name="Jeffery I.B."/>
            <person name="Cooney J.C."/>
            <person name="Kagawa T.F."/>
            <person name="Liu W."/>
            <person name="Song Y."/>
            <person name="Salvetti E."/>
            <person name="Wrobel A."/>
            <person name="Rasinkangas P."/>
            <person name="Parkhill J."/>
            <person name="Rea M.C."/>
            <person name="O'Sullivan O."/>
            <person name="Ritari J."/>
            <person name="Douillard F.P."/>
            <person name="Paul Ross R."/>
            <person name="Yang R."/>
            <person name="Briner A.E."/>
            <person name="Felis G.E."/>
            <person name="de Vos W.M."/>
            <person name="Barrangou R."/>
            <person name="Klaenhammer T.R."/>
            <person name="Caufield P.W."/>
            <person name="Cui Y."/>
            <person name="Zhang H."/>
            <person name="O'Toole P.W."/>
        </authorList>
    </citation>
    <scope>NUCLEOTIDE SEQUENCE [LARGE SCALE GENOMIC DNA]</scope>
    <source>
        <strain evidence="2 3">DSM 20605</strain>
    </source>
</reference>
<dbReference type="OrthoDB" id="1655249at2"/>
<sequence>MKQPRYSAKWYRERLNRLEKQLNSADYQYFDELRGCLSFAGLNYDETRLNQILFGMLQDLIDANQQEISAVNLFGKQPKQMADEILITLPPIKWFERFKLYFLVAGITWIIQFFRENPVKGTITLNLLQYLLLAFFFNLFVVIIFKLIKNQFYQPKSSHWINIVLLGLLFATLGSSFYLLGNLKFLQLNVTLPFMISLGLTIMIMISLIAIAET</sequence>
<gene>
    <name evidence="2" type="ORF">FD21_GL000341</name>
</gene>
<dbReference type="Proteomes" id="UP000051576">
    <property type="component" value="Unassembled WGS sequence"/>
</dbReference>
<feature type="transmembrane region" description="Helical" evidence="1">
    <location>
        <begin position="127"/>
        <end position="148"/>
    </location>
</feature>
<keyword evidence="3" id="KW-1185">Reference proteome</keyword>
<dbReference type="PATRIC" id="fig|1133569.4.peg.362"/>
<evidence type="ECO:0000256" key="1">
    <source>
        <dbReference type="SAM" id="Phobius"/>
    </source>
</evidence>
<keyword evidence="1" id="KW-0472">Membrane</keyword>
<keyword evidence="1" id="KW-0812">Transmembrane</keyword>
<keyword evidence="1" id="KW-1133">Transmembrane helix</keyword>
<organism evidence="2 3">
    <name type="scientific">Liquorilactobacillus vini DSM 20605</name>
    <dbReference type="NCBI Taxonomy" id="1133569"/>
    <lineage>
        <taxon>Bacteria</taxon>
        <taxon>Bacillati</taxon>
        <taxon>Bacillota</taxon>
        <taxon>Bacilli</taxon>
        <taxon>Lactobacillales</taxon>
        <taxon>Lactobacillaceae</taxon>
        <taxon>Liquorilactobacillus</taxon>
    </lineage>
</organism>
<name>A0A0R2CGE2_9LACO</name>
<comment type="caution">
    <text evidence="2">The sequence shown here is derived from an EMBL/GenBank/DDBJ whole genome shotgun (WGS) entry which is preliminary data.</text>
</comment>
<evidence type="ECO:0000313" key="2">
    <source>
        <dbReference type="EMBL" id="KRM89076.1"/>
    </source>
</evidence>
<dbReference type="EMBL" id="AYYX01000013">
    <property type="protein sequence ID" value="KRM89076.1"/>
    <property type="molecule type" value="Genomic_DNA"/>
</dbReference>
<dbReference type="STRING" id="1133569.FD21_GL000341"/>
<proteinExistence type="predicted"/>
<dbReference type="AlphaFoldDB" id="A0A0R2CGE2"/>
<dbReference type="SUPFAM" id="SSF158560">
    <property type="entry name" value="BH3980-like"/>
    <property type="match status" value="1"/>
</dbReference>